<protein>
    <submittedName>
        <fullName evidence="1">Uncharacterized protein</fullName>
    </submittedName>
</protein>
<sequence length="90" mass="9829">MALPISSINADQSMFWIGKSAGLYGCICGPPMISKVICVPNIEENGTQILFLVFYGTQMIPDSDAGVDRLTVIYPGLAYVVYTNKTDIYD</sequence>
<comment type="caution">
    <text evidence="1">The sequence shown here is derived from an EMBL/GenBank/DDBJ whole genome shotgun (WGS) entry which is preliminary data.</text>
</comment>
<dbReference type="RefSeq" id="WP_210510791.1">
    <property type="nucleotide sequence ID" value="NZ_JAFIDN010000002.1"/>
</dbReference>
<evidence type="ECO:0000313" key="2">
    <source>
        <dbReference type="Proteomes" id="UP000673975"/>
    </source>
</evidence>
<organism evidence="1 2">
    <name type="scientific">Natronogracilivirga saccharolytica</name>
    <dbReference type="NCBI Taxonomy" id="2812953"/>
    <lineage>
        <taxon>Bacteria</taxon>
        <taxon>Pseudomonadati</taxon>
        <taxon>Balneolota</taxon>
        <taxon>Balneolia</taxon>
        <taxon>Balneolales</taxon>
        <taxon>Cyclonatronaceae</taxon>
        <taxon>Natronogracilivirga</taxon>
    </lineage>
</organism>
<dbReference type="Proteomes" id="UP000673975">
    <property type="component" value="Unassembled WGS sequence"/>
</dbReference>
<evidence type="ECO:0000313" key="1">
    <source>
        <dbReference type="EMBL" id="MBP3191867.1"/>
    </source>
</evidence>
<dbReference type="AlphaFoldDB" id="A0A8J7UUT8"/>
<gene>
    <name evidence="1" type="ORF">NATSA_04230</name>
</gene>
<name>A0A8J7UUT8_9BACT</name>
<keyword evidence="2" id="KW-1185">Reference proteome</keyword>
<accession>A0A8J7UUT8</accession>
<proteinExistence type="predicted"/>
<reference evidence="1" key="1">
    <citation type="submission" date="2021-02" db="EMBL/GenBank/DDBJ databases">
        <title>Natronogracilivirga saccharolytica gen. nov. sp. nov. a new anaerobic, haloalkiliphilic carbohydrate-fermenting bacterium from soda lake and proposing of Cyclonatronumiaceae fam. nov. in the phylum Balneolaeota.</title>
        <authorList>
            <person name="Zhilina T.N."/>
            <person name="Sorokin D.Y."/>
            <person name="Zavarzina D.G."/>
            <person name="Toshchakov S.V."/>
            <person name="Kublanov I.V."/>
        </authorList>
    </citation>
    <scope>NUCLEOTIDE SEQUENCE</scope>
    <source>
        <strain evidence="1">Z-1702</strain>
    </source>
</reference>
<dbReference type="EMBL" id="JAFIDN010000002">
    <property type="protein sequence ID" value="MBP3191867.1"/>
    <property type="molecule type" value="Genomic_DNA"/>
</dbReference>